<accession>A0A1M5JY04</accession>
<proteinExistence type="predicted"/>
<evidence type="ECO:0000256" key="1">
    <source>
        <dbReference type="ARBA" id="ARBA00022849"/>
    </source>
</evidence>
<evidence type="ECO:0000313" key="4">
    <source>
        <dbReference type="Proteomes" id="UP000184471"/>
    </source>
</evidence>
<protein>
    <submittedName>
        <fullName evidence="3">Protein-tyrosine-phosphatase</fullName>
    </submittedName>
</protein>
<dbReference type="GO" id="GO:0046685">
    <property type="term" value="P:response to arsenic-containing substance"/>
    <property type="evidence" value="ECO:0007669"/>
    <property type="project" value="UniProtKB-KW"/>
</dbReference>
<dbReference type="SUPFAM" id="SSF52788">
    <property type="entry name" value="Phosphotyrosine protein phosphatases I"/>
    <property type="match status" value="1"/>
</dbReference>
<dbReference type="SMART" id="SM00226">
    <property type="entry name" value="LMWPc"/>
    <property type="match status" value="1"/>
</dbReference>
<dbReference type="AlphaFoldDB" id="A0A1M5JY04"/>
<feature type="domain" description="Phosphotyrosine protein phosphatase I" evidence="2">
    <location>
        <begin position="19"/>
        <end position="141"/>
    </location>
</feature>
<dbReference type="Proteomes" id="UP000184471">
    <property type="component" value="Unassembled WGS sequence"/>
</dbReference>
<dbReference type="STRING" id="1070870.SAMN05444351_2690"/>
<dbReference type="PANTHER" id="PTHR43428">
    <property type="entry name" value="ARSENATE REDUCTASE"/>
    <property type="match status" value="1"/>
</dbReference>
<organism evidence="3 4">
    <name type="scientific">Geodermatophilus nigrescens</name>
    <dbReference type="NCBI Taxonomy" id="1070870"/>
    <lineage>
        <taxon>Bacteria</taxon>
        <taxon>Bacillati</taxon>
        <taxon>Actinomycetota</taxon>
        <taxon>Actinomycetes</taxon>
        <taxon>Geodermatophilales</taxon>
        <taxon>Geodermatophilaceae</taxon>
        <taxon>Geodermatophilus</taxon>
    </lineage>
</organism>
<dbReference type="InterPro" id="IPR023485">
    <property type="entry name" value="Ptyr_pPase"/>
</dbReference>
<dbReference type="PANTHER" id="PTHR43428:SF1">
    <property type="entry name" value="ARSENATE REDUCTASE"/>
    <property type="match status" value="1"/>
</dbReference>
<keyword evidence="1" id="KW-0059">Arsenical resistance</keyword>
<gene>
    <name evidence="3" type="ORF">SAMN05444351_2690</name>
</gene>
<reference evidence="3 4" key="1">
    <citation type="submission" date="2016-11" db="EMBL/GenBank/DDBJ databases">
        <authorList>
            <person name="Jaros S."/>
            <person name="Januszkiewicz K."/>
            <person name="Wedrychowicz H."/>
        </authorList>
    </citation>
    <scope>NUCLEOTIDE SEQUENCE [LARGE SCALE GENOMIC DNA]</scope>
    <source>
        <strain evidence="3 4">DSM 45408</strain>
    </source>
</reference>
<sequence length="144" mass="14663">MVPSPAPQRSAPDPAVGPPTVLFVAASDAAVSPMAAALLARRASGRVRALSAGSAPAARVDPAAVAAMAEVGVDLAARLPRPLTADAVHVSAVVVRLGAVRGCPVLPGTRYLDWPVEEPAGGDARPVRDELDRRVRGLLDELVA</sequence>
<dbReference type="InterPro" id="IPR036196">
    <property type="entry name" value="Ptyr_pPase_sf"/>
</dbReference>
<evidence type="ECO:0000313" key="3">
    <source>
        <dbReference type="EMBL" id="SHG45398.1"/>
    </source>
</evidence>
<evidence type="ECO:0000259" key="2">
    <source>
        <dbReference type="SMART" id="SM00226"/>
    </source>
</evidence>
<dbReference type="EMBL" id="FQVX01000002">
    <property type="protein sequence ID" value="SHG45398.1"/>
    <property type="molecule type" value="Genomic_DNA"/>
</dbReference>
<dbReference type="RefSeq" id="WP_073420831.1">
    <property type="nucleotide sequence ID" value="NZ_FQVX01000002.1"/>
</dbReference>
<keyword evidence="4" id="KW-1185">Reference proteome</keyword>
<name>A0A1M5JY04_9ACTN</name>
<dbReference type="Pfam" id="PF01451">
    <property type="entry name" value="LMWPc"/>
    <property type="match status" value="1"/>
</dbReference>
<dbReference type="Gene3D" id="3.40.50.2300">
    <property type="match status" value="1"/>
</dbReference>